<evidence type="ECO:0000313" key="1">
    <source>
        <dbReference type="EMBL" id="QDT10455.1"/>
    </source>
</evidence>
<accession>A0A517NTL2</accession>
<protein>
    <submittedName>
        <fullName evidence="1">Uncharacterized protein</fullName>
    </submittedName>
</protein>
<dbReference type="Proteomes" id="UP000319817">
    <property type="component" value="Chromosome"/>
</dbReference>
<gene>
    <name evidence="1" type="ORF">K239x_24110</name>
</gene>
<dbReference type="AlphaFoldDB" id="A0A517NTL2"/>
<proteinExistence type="predicted"/>
<keyword evidence="2" id="KW-1185">Reference proteome</keyword>
<organism evidence="1 2">
    <name type="scientific">Stieleria marina</name>
    <dbReference type="NCBI Taxonomy" id="1930275"/>
    <lineage>
        <taxon>Bacteria</taxon>
        <taxon>Pseudomonadati</taxon>
        <taxon>Planctomycetota</taxon>
        <taxon>Planctomycetia</taxon>
        <taxon>Pirellulales</taxon>
        <taxon>Pirellulaceae</taxon>
        <taxon>Stieleria</taxon>
    </lineage>
</organism>
<dbReference type="EMBL" id="CP036526">
    <property type="protein sequence ID" value="QDT10455.1"/>
    <property type="molecule type" value="Genomic_DNA"/>
</dbReference>
<sequence>MSPIAKNNCKKAMGRPAAQKNCWTIVIASSTYIMTARAMGPELFHQDGFVGVQFQNLALNLDGS</sequence>
<name>A0A517NTL2_9BACT</name>
<reference evidence="1 2" key="1">
    <citation type="submission" date="2019-02" db="EMBL/GenBank/DDBJ databases">
        <title>Deep-cultivation of Planctomycetes and their phenomic and genomic characterization uncovers novel biology.</title>
        <authorList>
            <person name="Wiegand S."/>
            <person name="Jogler M."/>
            <person name="Boedeker C."/>
            <person name="Pinto D."/>
            <person name="Vollmers J."/>
            <person name="Rivas-Marin E."/>
            <person name="Kohn T."/>
            <person name="Peeters S.H."/>
            <person name="Heuer A."/>
            <person name="Rast P."/>
            <person name="Oberbeckmann S."/>
            <person name="Bunk B."/>
            <person name="Jeske O."/>
            <person name="Meyerdierks A."/>
            <person name="Storesund J.E."/>
            <person name="Kallscheuer N."/>
            <person name="Luecker S."/>
            <person name="Lage O.M."/>
            <person name="Pohl T."/>
            <person name="Merkel B.J."/>
            <person name="Hornburger P."/>
            <person name="Mueller R.-W."/>
            <person name="Bruemmer F."/>
            <person name="Labrenz M."/>
            <person name="Spormann A.M."/>
            <person name="Op den Camp H."/>
            <person name="Overmann J."/>
            <person name="Amann R."/>
            <person name="Jetten M.S.M."/>
            <person name="Mascher T."/>
            <person name="Medema M.H."/>
            <person name="Devos D.P."/>
            <person name="Kaster A.-K."/>
            <person name="Ovreas L."/>
            <person name="Rohde M."/>
            <person name="Galperin M.Y."/>
            <person name="Jogler C."/>
        </authorList>
    </citation>
    <scope>NUCLEOTIDE SEQUENCE [LARGE SCALE GENOMIC DNA]</scope>
    <source>
        <strain evidence="1 2">K23_9</strain>
    </source>
</reference>
<evidence type="ECO:0000313" key="2">
    <source>
        <dbReference type="Proteomes" id="UP000319817"/>
    </source>
</evidence>